<organism evidence="8 9">
    <name type="scientific">Cyclobacterium jeungdonense</name>
    <dbReference type="NCBI Taxonomy" id="708087"/>
    <lineage>
        <taxon>Bacteria</taxon>
        <taxon>Pseudomonadati</taxon>
        <taxon>Bacteroidota</taxon>
        <taxon>Cytophagia</taxon>
        <taxon>Cytophagales</taxon>
        <taxon>Cyclobacteriaceae</taxon>
        <taxon>Cyclobacterium</taxon>
    </lineage>
</organism>
<evidence type="ECO:0000256" key="2">
    <source>
        <dbReference type="ARBA" id="ARBA00006275"/>
    </source>
</evidence>
<keyword evidence="3" id="KW-0732">Signal</keyword>
<comment type="subcellular location">
    <subcellularLocation>
        <location evidence="1">Cell outer membrane</location>
    </subcellularLocation>
</comment>
<feature type="domain" description="RagB/SusD" evidence="6">
    <location>
        <begin position="343"/>
        <end position="482"/>
    </location>
</feature>
<dbReference type="EMBL" id="JAUFQS010000001">
    <property type="protein sequence ID" value="MDN3686238.1"/>
    <property type="molecule type" value="Genomic_DNA"/>
</dbReference>
<evidence type="ECO:0000259" key="6">
    <source>
        <dbReference type="Pfam" id="PF07980"/>
    </source>
</evidence>
<accession>A0ABT8C397</accession>
<dbReference type="Gene3D" id="1.25.40.390">
    <property type="match status" value="1"/>
</dbReference>
<dbReference type="Proteomes" id="UP001236663">
    <property type="component" value="Unassembled WGS sequence"/>
</dbReference>
<dbReference type="SUPFAM" id="SSF48452">
    <property type="entry name" value="TPR-like"/>
    <property type="match status" value="1"/>
</dbReference>
<dbReference type="Pfam" id="PF07980">
    <property type="entry name" value="SusD_RagB"/>
    <property type="match status" value="1"/>
</dbReference>
<gene>
    <name evidence="8" type="ORF">QWZ15_00230</name>
</gene>
<name>A0ABT8C397_9BACT</name>
<keyword evidence="4" id="KW-0472">Membrane</keyword>
<reference evidence="9" key="1">
    <citation type="journal article" date="2019" name="Int. J. Syst. Evol. Microbiol.">
        <title>The Global Catalogue of Microorganisms (GCM) 10K type strain sequencing project: providing services to taxonomists for standard genome sequencing and annotation.</title>
        <authorList>
            <consortium name="The Broad Institute Genomics Platform"/>
            <consortium name="The Broad Institute Genome Sequencing Center for Infectious Disease"/>
            <person name="Wu L."/>
            <person name="Ma J."/>
        </authorList>
    </citation>
    <scope>NUCLEOTIDE SEQUENCE [LARGE SCALE GENOMIC DNA]</scope>
    <source>
        <strain evidence="9">CECT 7706</strain>
    </source>
</reference>
<evidence type="ECO:0000259" key="7">
    <source>
        <dbReference type="Pfam" id="PF14322"/>
    </source>
</evidence>
<proteinExistence type="inferred from homology"/>
<evidence type="ECO:0000256" key="3">
    <source>
        <dbReference type="ARBA" id="ARBA00022729"/>
    </source>
</evidence>
<evidence type="ECO:0000313" key="8">
    <source>
        <dbReference type="EMBL" id="MDN3686238.1"/>
    </source>
</evidence>
<comment type="caution">
    <text evidence="8">The sequence shown here is derived from an EMBL/GenBank/DDBJ whole genome shotgun (WGS) entry which is preliminary data.</text>
</comment>
<dbReference type="InterPro" id="IPR012944">
    <property type="entry name" value="SusD_RagB_dom"/>
</dbReference>
<protein>
    <submittedName>
        <fullName evidence="8">RagB/SusD family nutrient uptake outer membrane protein</fullName>
    </submittedName>
</protein>
<feature type="domain" description="SusD-like N-terminal" evidence="7">
    <location>
        <begin position="62"/>
        <end position="214"/>
    </location>
</feature>
<evidence type="ECO:0000313" key="9">
    <source>
        <dbReference type="Proteomes" id="UP001236663"/>
    </source>
</evidence>
<dbReference type="RefSeq" id="WP_163385795.1">
    <property type="nucleotide sequence ID" value="NZ_JAUFQS010000001.1"/>
</dbReference>
<keyword evidence="9" id="KW-1185">Reference proteome</keyword>
<evidence type="ECO:0000256" key="4">
    <source>
        <dbReference type="ARBA" id="ARBA00023136"/>
    </source>
</evidence>
<dbReference type="InterPro" id="IPR011990">
    <property type="entry name" value="TPR-like_helical_dom_sf"/>
</dbReference>
<keyword evidence="5" id="KW-0998">Cell outer membrane</keyword>
<evidence type="ECO:0000256" key="1">
    <source>
        <dbReference type="ARBA" id="ARBA00004442"/>
    </source>
</evidence>
<evidence type="ECO:0000256" key="5">
    <source>
        <dbReference type="ARBA" id="ARBA00023237"/>
    </source>
</evidence>
<dbReference type="Pfam" id="PF14322">
    <property type="entry name" value="SusD-like_3"/>
    <property type="match status" value="1"/>
</dbReference>
<sequence length="482" mass="54669">MKNILKNRIYIIILAIFPLKGCNNLLQEDPPSNISLANFYQSEEDALVGLYGAYSNLYGLVSQAPNYGEMVADDMTISPIVPDAFEWDEFTFNSEVTNGLWSQCYSAINRANEVILYTEGIDFEGGRKADIIAEARALRAFYYFHLARAMGGVPLYDSPTVGFDNIYEPRSTEDAVFDFIIQDLQVAADELEPTSPSGRLNSDIANALLARVYLFRNDFQNALAHAETVINSGRYRLLDDYADLFKPENDNSPEHIYQIQYLSGESNNPLPGRYGPRAPSGPYGNSFWAGTTVPGSYAPSAEFIAENPVSYRRSMTIADHYEHIDGVTGIITMQEVYGGSFPYYISKFNDREGELQSGVNYTVFRYADILLIAAEALNETDPNNPKKYEWINRVRERARNGVESDLPDLNALTQDQFRTAVLEERRFELAFENQRAWDLKRRNLFLDKMRAQGKNVEDFMVTFPIPDMQTQLNPNLEQNPGW</sequence>
<dbReference type="InterPro" id="IPR033985">
    <property type="entry name" value="SusD-like_N"/>
</dbReference>
<comment type="similarity">
    <text evidence="2">Belongs to the SusD family.</text>
</comment>